<dbReference type="RefSeq" id="XP_033527522.1">
    <property type="nucleotide sequence ID" value="XM_033663172.1"/>
</dbReference>
<evidence type="ECO:0000313" key="3">
    <source>
        <dbReference type="Proteomes" id="UP000799771"/>
    </source>
</evidence>
<evidence type="ECO:0000259" key="1">
    <source>
        <dbReference type="Pfam" id="PF06985"/>
    </source>
</evidence>
<reference evidence="2" key="1">
    <citation type="journal article" date="2020" name="Stud. Mycol.">
        <title>101 Dothideomycetes genomes: a test case for predicting lifestyles and emergence of pathogens.</title>
        <authorList>
            <person name="Haridas S."/>
            <person name="Albert R."/>
            <person name="Binder M."/>
            <person name="Bloem J."/>
            <person name="Labutti K."/>
            <person name="Salamov A."/>
            <person name="Andreopoulos B."/>
            <person name="Baker S."/>
            <person name="Barry K."/>
            <person name="Bills G."/>
            <person name="Bluhm B."/>
            <person name="Cannon C."/>
            <person name="Castanera R."/>
            <person name="Culley D."/>
            <person name="Daum C."/>
            <person name="Ezra D."/>
            <person name="Gonzalez J."/>
            <person name="Henrissat B."/>
            <person name="Kuo A."/>
            <person name="Liang C."/>
            <person name="Lipzen A."/>
            <person name="Lutzoni F."/>
            <person name="Magnuson J."/>
            <person name="Mondo S."/>
            <person name="Nolan M."/>
            <person name="Ohm R."/>
            <person name="Pangilinan J."/>
            <person name="Park H.-J."/>
            <person name="Ramirez L."/>
            <person name="Alfaro M."/>
            <person name="Sun H."/>
            <person name="Tritt A."/>
            <person name="Yoshinaga Y."/>
            <person name="Zwiers L.-H."/>
            <person name="Turgeon B."/>
            <person name="Goodwin S."/>
            <person name="Spatafora J."/>
            <person name="Crous P."/>
            <person name="Grigoriev I."/>
        </authorList>
    </citation>
    <scope>NUCLEOTIDE SEQUENCE</scope>
    <source>
        <strain evidence="2">CBS 119687</strain>
    </source>
</reference>
<accession>A0A6A6AQ46</accession>
<dbReference type="AlphaFoldDB" id="A0A6A6AQ46"/>
<dbReference type="PANTHER" id="PTHR24148">
    <property type="entry name" value="ANKYRIN REPEAT DOMAIN-CONTAINING PROTEIN 39 HOMOLOG-RELATED"/>
    <property type="match status" value="1"/>
</dbReference>
<name>A0A6A6AQ46_9PLEO</name>
<sequence length="314" mass="36290">YQPLELSTSVRIVILGRGSADDPIDFNLVHIERDPFISIAGCHVQIRANLHHALRQIRLEEEDRHLWIDALCINQKNTQEESYQVQSMGQLYAEAENVVIWLGMACNQSDLAMDLFNDPSKLEKTRNGSNVTQLTAIFALCERSYWRRVWTQQEVYLARQFTAHCGSKCITDTELDIADPTFVRFMEKVDGSSKRYGEGRMSRIIQRRRIALIGNSLRTWLIMCIKTGLESSHPRDLIYAMLGISRDHQNSEIVPDYDRPLREVYFETILFCEGKVGVSHDGQHFAQRLADKLDLTLDDELRTFISNRQVRIQD</sequence>
<dbReference type="GeneID" id="54403604"/>
<dbReference type="InterPro" id="IPR010730">
    <property type="entry name" value="HET"/>
</dbReference>
<keyword evidence="3" id="KW-1185">Reference proteome</keyword>
<dbReference type="InterPro" id="IPR052895">
    <property type="entry name" value="HetReg/Transcr_Mod"/>
</dbReference>
<gene>
    <name evidence="2" type="ORF">P153DRAFT_282082</name>
</gene>
<dbReference type="EMBL" id="ML977499">
    <property type="protein sequence ID" value="KAF2133135.1"/>
    <property type="molecule type" value="Genomic_DNA"/>
</dbReference>
<proteinExistence type="predicted"/>
<evidence type="ECO:0000313" key="2">
    <source>
        <dbReference type="EMBL" id="KAF2133135.1"/>
    </source>
</evidence>
<feature type="non-terminal residue" evidence="2">
    <location>
        <position position="1"/>
    </location>
</feature>
<protein>
    <recommendedName>
        <fullName evidence="1">Heterokaryon incompatibility domain-containing protein</fullName>
    </recommendedName>
</protein>
<dbReference type="PANTHER" id="PTHR24148:SF77">
    <property type="entry name" value="HETEROKARYON INCOMPATIBILITY DOMAIN-CONTAINING PROTEIN"/>
    <property type="match status" value="1"/>
</dbReference>
<feature type="domain" description="Heterokaryon incompatibility" evidence="1">
    <location>
        <begin position="34"/>
        <end position="154"/>
    </location>
</feature>
<dbReference type="Proteomes" id="UP000799771">
    <property type="component" value="Unassembled WGS sequence"/>
</dbReference>
<dbReference type="Pfam" id="PF06985">
    <property type="entry name" value="HET"/>
    <property type="match status" value="1"/>
</dbReference>
<dbReference type="OrthoDB" id="5386682at2759"/>
<organism evidence="2 3">
    <name type="scientific">Dothidotthia symphoricarpi CBS 119687</name>
    <dbReference type="NCBI Taxonomy" id="1392245"/>
    <lineage>
        <taxon>Eukaryota</taxon>
        <taxon>Fungi</taxon>
        <taxon>Dikarya</taxon>
        <taxon>Ascomycota</taxon>
        <taxon>Pezizomycotina</taxon>
        <taxon>Dothideomycetes</taxon>
        <taxon>Pleosporomycetidae</taxon>
        <taxon>Pleosporales</taxon>
        <taxon>Dothidotthiaceae</taxon>
        <taxon>Dothidotthia</taxon>
    </lineage>
</organism>